<feature type="compositionally biased region" description="Pro residues" evidence="1">
    <location>
        <begin position="296"/>
        <end position="311"/>
    </location>
</feature>
<feature type="compositionally biased region" description="Basic and acidic residues" evidence="1">
    <location>
        <begin position="407"/>
        <end position="542"/>
    </location>
</feature>
<organism evidence="3">
    <name type="scientific">Amphimedon queenslandica</name>
    <name type="common">Sponge</name>
    <dbReference type="NCBI Taxonomy" id="400682"/>
    <lineage>
        <taxon>Eukaryota</taxon>
        <taxon>Metazoa</taxon>
        <taxon>Porifera</taxon>
        <taxon>Demospongiae</taxon>
        <taxon>Heteroscleromorpha</taxon>
        <taxon>Haplosclerida</taxon>
        <taxon>Niphatidae</taxon>
        <taxon>Amphimedon</taxon>
    </lineage>
</organism>
<evidence type="ECO:0000256" key="1">
    <source>
        <dbReference type="SAM" id="MobiDB-lite"/>
    </source>
</evidence>
<dbReference type="Pfam" id="PF24578">
    <property type="entry name" value="CSPP1_C"/>
    <property type="match status" value="1"/>
</dbReference>
<feature type="compositionally biased region" description="Basic and acidic residues" evidence="1">
    <location>
        <begin position="339"/>
        <end position="380"/>
    </location>
</feature>
<dbReference type="GO" id="GO:0005884">
    <property type="term" value="C:actin filament"/>
    <property type="evidence" value="ECO:0007669"/>
    <property type="project" value="TreeGrafter"/>
</dbReference>
<dbReference type="STRING" id="400682.A0A1X7VD52"/>
<feature type="compositionally biased region" description="Pro residues" evidence="1">
    <location>
        <begin position="560"/>
        <end position="571"/>
    </location>
</feature>
<feature type="compositionally biased region" description="Basic and acidic residues" evidence="1">
    <location>
        <begin position="176"/>
        <end position="248"/>
    </location>
</feature>
<feature type="region of interest" description="Disordered" evidence="1">
    <location>
        <begin position="812"/>
        <end position="839"/>
    </location>
</feature>
<feature type="compositionally biased region" description="Basic and acidic residues" evidence="1">
    <location>
        <begin position="103"/>
        <end position="112"/>
    </location>
</feature>
<reference evidence="3" key="2">
    <citation type="submission" date="2017-05" db="UniProtKB">
        <authorList>
            <consortium name="EnsemblMetazoa"/>
        </authorList>
    </citation>
    <scope>IDENTIFICATION</scope>
</reference>
<sequence length="920" mass="107572">MVDTEEVLQSHRNKLKEDKERLMRPYRVGILPTDEGRASANEERRKLRRDEYLKYIQKENQRSQSVAELRKELADERKKELHSYRDKSWADEERELMKWLRDKGNVKSEPDPRSLSAPVPGGWSLGAKEETAEERRERQAKYRLELMEQIKQQQEMKNGPRDPLKKRNNNIPPHSPETRDSRRTRDREHSYREPSNRESSYREPSNREPSYRELSGRDRSHKELRHREVSPPMDEYRFRPGDRHEYRSRYSPPDSAYYRHRNYPPSYPSHAHYPSPAPYYYPPYPHYPPMAGGPYNHPPPLPPPFGYPPPHDLQYVPSAPRTSRRRSPDARHSPSPPPEVREDKKDSRIRESAKEPFKTILKKKEKEKRDRENFIKRMEDDTYDPWGRPGGGAPLTDASGNLVTERGLMRKSFDELSPRLSDEEKKRLQQEKQKEELMKQINEKEEQKMKEKLAKQLEDEKEENRIKQEMKYLHLQTEREREREKERVEMKVTDSSKVEEQDQFKDEGLSKQEIVEKKYREDLERKKMKKQLEQERLDRLADKMASSHVDDNNYQQYTPPTAPPPRSPPIPTLRNKPNTIQQEQPPIEESRPIPTPLIDNPAPSQAPPIYHTQCEPQAPPIYHTQCEPIVSPSPDVVRLPVEGEGAGLNNGMKQTLSLLKNQLIRNLAQSEHERINNRQNRNNNPPSLFHSDVRPTYDSHSVPQPHSHSTHSHSHRVPQPHSHSMQPHAHFTHSHLRQPHSCSTHSHNPVPMMKPVIPRGPAPPDAVNTFNRIKYGGPPTDSRLSFWRQYPEPPSTTDDLELQQEALLHHQRKERERISPHYDTQAPPPPRGPSRQSQVTINTIDIEGLAARNEERKRKLEAILQGRQNQQQQDRSALDGFMKTFNEREPDHVTTGGVASRDPSSVSLECDTVFQTLPSN</sequence>
<feature type="compositionally biased region" description="Basic residues" evidence="1">
    <location>
        <begin position="708"/>
        <end position="718"/>
    </location>
</feature>
<dbReference type="AlphaFoldDB" id="A0A1X7VD52"/>
<evidence type="ECO:0000259" key="2">
    <source>
        <dbReference type="Pfam" id="PF24578"/>
    </source>
</evidence>
<dbReference type="InterPro" id="IPR058191">
    <property type="entry name" value="CSPP1_C"/>
</dbReference>
<feature type="region of interest" description="Disordered" evidence="1">
    <location>
        <begin position="674"/>
        <end position="752"/>
    </location>
</feature>
<protein>
    <recommendedName>
        <fullName evidence="2">Centrosome and spindle pole-associated protein 1 C-terminal domain-containing protein</fullName>
    </recommendedName>
</protein>
<gene>
    <name evidence="3" type="primary">100641207</name>
</gene>
<dbReference type="GO" id="GO:0030041">
    <property type="term" value="P:actin filament polymerization"/>
    <property type="evidence" value="ECO:0007669"/>
    <property type="project" value="TreeGrafter"/>
</dbReference>
<dbReference type="InterPro" id="IPR051412">
    <property type="entry name" value="Formin_Homology_Diaphanous_sf"/>
</dbReference>
<feature type="compositionally biased region" description="Pro residues" evidence="1">
    <location>
        <begin position="275"/>
        <end position="288"/>
    </location>
</feature>
<evidence type="ECO:0000313" key="4">
    <source>
        <dbReference type="Proteomes" id="UP000007879"/>
    </source>
</evidence>
<feature type="region of interest" description="Disordered" evidence="1">
    <location>
        <begin position="776"/>
        <end position="798"/>
    </location>
</feature>
<feature type="domain" description="Centrosome and spindle pole-associated protein 1 C-terminal" evidence="2">
    <location>
        <begin position="764"/>
        <end position="818"/>
    </location>
</feature>
<name>A0A1X7VD52_AMPQE</name>
<dbReference type="EnsemblMetazoa" id="XM_003384755.3">
    <property type="protein sequence ID" value="XP_003384803.1"/>
    <property type="gene ID" value="LOC100641207"/>
</dbReference>
<dbReference type="PANTHER" id="PTHR45691:SF6">
    <property type="entry name" value="PROTEIN DIAPHANOUS"/>
    <property type="match status" value="1"/>
</dbReference>
<dbReference type="Proteomes" id="UP000007879">
    <property type="component" value="Unassembled WGS sequence"/>
</dbReference>
<evidence type="ECO:0000313" key="3">
    <source>
        <dbReference type="EnsemblMetazoa" id="Aqu2.1.37961_001"/>
    </source>
</evidence>
<keyword evidence="4" id="KW-1185">Reference proteome</keyword>
<feature type="compositionally biased region" description="Polar residues" evidence="1">
    <location>
        <begin position="575"/>
        <end position="584"/>
    </location>
</feature>
<proteinExistence type="predicted"/>
<feature type="region of interest" description="Disordered" evidence="1">
    <location>
        <begin position="103"/>
        <end position="608"/>
    </location>
</feature>
<reference evidence="4" key="1">
    <citation type="journal article" date="2010" name="Nature">
        <title>The Amphimedon queenslandica genome and the evolution of animal complexity.</title>
        <authorList>
            <person name="Srivastava M."/>
            <person name="Simakov O."/>
            <person name="Chapman J."/>
            <person name="Fahey B."/>
            <person name="Gauthier M.E."/>
            <person name="Mitros T."/>
            <person name="Richards G.S."/>
            <person name="Conaco C."/>
            <person name="Dacre M."/>
            <person name="Hellsten U."/>
            <person name="Larroux C."/>
            <person name="Putnam N.H."/>
            <person name="Stanke M."/>
            <person name="Adamska M."/>
            <person name="Darling A."/>
            <person name="Degnan S.M."/>
            <person name="Oakley T.H."/>
            <person name="Plachetzki D.C."/>
            <person name="Zhai Y."/>
            <person name="Adamski M."/>
            <person name="Calcino A."/>
            <person name="Cummins S.F."/>
            <person name="Goodstein D.M."/>
            <person name="Harris C."/>
            <person name="Jackson D.J."/>
            <person name="Leys S.P."/>
            <person name="Shu S."/>
            <person name="Woodcroft B.J."/>
            <person name="Vervoort M."/>
            <person name="Kosik K.S."/>
            <person name="Manning G."/>
            <person name="Degnan B.M."/>
            <person name="Rokhsar D.S."/>
        </authorList>
    </citation>
    <scope>NUCLEOTIDE SEQUENCE [LARGE SCALE GENOMIC DNA]</scope>
</reference>
<dbReference type="KEGG" id="aqu:100641207"/>
<dbReference type="InParanoid" id="A0A1X7VD52"/>
<accession>A0A1X7VD52</accession>
<feature type="compositionally biased region" description="Basic and acidic residues" evidence="1">
    <location>
        <begin position="127"/>
        <end position="148"/>
    </location>
</feature>
<dbReference type="PANTHER" id="PTHR45691">
    <property type="entry name" value="PROTEIN DIAPHANOUS"/>
    <property type="match status" value="1"/>
</dbReference>
<dbReference type="OMA" id="IYHTQCE"/>
<dbReference type="OrthoDB" id="10044099at2759"/>
<dbReference type="EnsemblMetazoa" id="Aqu2.1.37961_001">
    <property type="protein sequence ID" value="Aqu2.1.37961_001"/>
    <property type="gene ID" value="Aqu2.1.37961"/>
</dbReference>